<accession>A0A2S8BDR8</accession>
<evidence type="ECO:0000256" key="1">
    <source>
        <dbReference type="SAM" id="MobiDB-lite"/>
    </source>
</evidence>
<organism evidence="2 3">
    <name type="scientific">Mycobacterium talmoniae</name>
    <dbReference type="NCBI Taxonomy" id="1858794"/>
    <lineage>
        <taxon>Bacteria</taxon>
        <taxon>Bacillati</taxon>
        <taxon>Actinomycetota</taxon>
        <taxon>Actinomycetes</taxon>
        <taxon>Mycobacteriales</taxon>
        <taxon>Mycobacteriaceae</taxon>
        <taxon>Mycobacterium</taxon>
    </lineage>
</organism>
<dbReference type="Proteomes" id="UP000238296">
    <property type="component" value="Unassembled WGS sequence"/>
</dbReference>
<gene>
    <name evidence="2" type="ORF">C1Y40_05045</name>
</gene>
<dbReference type="AlphaFoldDB" id="A0A2S8BDR8"/>
<comment type="caution">
    <text evidence="2">The sequence shown here is derived from an EMBL/GenBank/DDBJ whole genome shotgun (WGS) entry which is preliminary data.</text>
</comment>
<reference evidence="2 3" key="1">
    <citation type="journal article" date="2017" name="Int. J. Syst. Evol. Microbiol.">
        <title>Mycobacterium talmoniae sp. nov., a slowly growing mycobacterium isolated from human respiratory samples.</title>
        <authorList>
            <person name="Davidson R.M."/>
            <person name="DeGroote M.A."/>
            <person name="Marola J.L."/>
            <person name="Buss S."/>
            <person name="Jones V."/>
            <person name="McNeil M.R."/>
            <person name="Freifeld A.G."/>
            <person name="Elaine Epperson L."/>
            <person name="Hasan N.A."/>
            <person name="Jackson M."/>
            <person name="Iwen P.C."/>
            <person name="Salfinger M."/>
            <person name="Strong M."/>
        </authorList>
    </citation>
    <scope>NUCLEOTIDE SEQUENCE [LARGE SCALE GENOMIC DNA]</scope>
    <source>
        <strain evidence="2 3">ATCC BAA-2683</strain>
    </source>
</reference>
<feature type="region of interest" description="Disordered" evidence="1">
    <location>
        <begin position="78"/>
        <end position="139"/>
    </location>
</feature>
<evidence type="ECO:0000313" key="3">
    <source>
        <dbReference type="Proteomes" id="UP000238296"/>
    </source>
</evidence>
<feature type="region of interest" description="Disordered" evidence="1">
    <location>
        <begin position="22"/>
        <end position="44"/>
    </location>
</feature>
<evidence type="ECO:0000313" key="2">
    <source>
        <dbReference type="EMBL" id="PQM44793.1"/>
    </source>
</evidence>
<dbReference type="EMBL" id="PPEA01000713">
    <property type="protein sequence ID" value="PQM44793.1"/>
    <property type="molecule type" value="Genomic_DNA"/>
</dbReference>
<protein>
    <submittedName>
        <fullName evidence="2">Uncharacterized protein</fullName>
    </submittedName>
</protein>
<name>A0A2S8BDR8_9MYCO</name>
<proteinExistence type="predicted"/>
<sequence>MLVVGAICARTGTVLINSPTMVSAPGTSAGRPETVTPKVTSGRPVSEHSSCAYAACKTVLTVVWRERASSLTARVVCSGSRNASAPRVPTFVRSGGPTRVGDSNPSNTSRQAARAASRSRSASQATNRRYGTGAGNRCP</sequence>
<feature type="compositionally biased region" description="Low complexity" evidence="1">
    <location>
        <begin position="106"/>
        <end position="129"/>
    </location>
</feature>